<accession>A0ABQ0ATH6</accession>
<dbReference type="Pfam" id="PF01048">
    <property type="entry name" value="PNP_UDP_1"/>
    <property type="match status" value="1"/>
</dbReference>
<evidence type="ECO:0000259" key="8">
    <source>
        <dbReference type="Pfam" id="PF01048"/>
    </source>
</evidence>
<evidence type="ECO:0000313" key="10">
    <source>
        <dbReference type="Proteomes" id="UP001600894"/>
    </source>
</evidence>
<organism evidence="9 10">
    <name type="scientific">Enterocloster alcoholdehydrogenati</name>
    <dbReference type="NCBI Taxonomy" id="2547410"/>
    <lineage>
        <taxon>Bacteria</taxon>
        <taxon>Bacillati</taxon>
        <taxon>Bacillota</taxon>
        <taxon>Clostridia</taxon>
        <taxon>Lachnospirales</taxon>
        <taxon>Lachnospiraceae</taxon>
        <taxon>Enterocloster</taxon>
    </lineage>
</organism>
<feature type="domain" description="Nucleoside phosphorylase" evidence="8">
    <location>
        <begin position="27"/>
        <end position="272"/>
    </location>
</feature>
<evidence type="ECO:0000256" key="3">
    <source>
        <dbReference type="ARBA" id="ARBA00006751"/>
    </source>
</evidence>
<dbReference type="PANTHER" id="PTHR11904">
    <property type="entry name" value="METHYLTHIOADENOSINE/PURINE NUCLEOSIDE PHOSPHORYLASE"/>
    <property type="match status" value="1"/>
</dbReference>
<proteinExistence type="inferred from homology"/>
<evidence type="ECO:0000313" key="9">
    <source>
        <dbReference type="EMBL" id="GAA6267334.1"/>
    </source>
</evidence>
<dbReference type="NCBIfam" id="TIGR01697">
    <property type="entry name" value="PNPH-PUNA-XAPA"/>
    <property type="match status" value="1"/>
</dbReference>
<gene>
    <name evidence="9" type="ORF">F130042H8_03940</name>
</gene>
<evidence type="ECO:0000256" key="2">
    <source>
        <dbReference type="ARBA" id="ARBA00005058"/>
    </source>
</evidence>
<dbReference type="EMBL" id="BAABXL010000001">
    <property type="protein sequence ID" value="GAA6267334.1"/>
    <property type="molecule type" value="Genomic_DNA"/>
</dbReference>
<dbReference type="SUPFAM" id="SSF53167">
    <property type="entry name" value="Purine and uridine phosphorylases"/>
    <property type="match status" value="1"/>
</dbReference>
<dbReference type="CDD" id="cd09009">
    <property type="entry name" value="PNP-EcPNPII_like"/>
    <property type="match status" value="1"/>
</dbReference>
<evidence type="ECO:0000256" key="6">
    <source>
        <dbReference type="ARBA" id="ARBA00048556"/>
    </source>
</evidence>
<evidence type="ECO:0000256" key="7">
    <source>
        <dbReference type="PIRNR" id="PIRNR000477"/>
    </source>
</evidence>
<dbReference type="InterPro" id="IPR035994">
    <property type="entry name" value="Nucleoside_phosphorylase_sf"/>
</dbReference>
<dbReference type="InterPro" id="IPR011270">
    <property type="entry name" value="Pur_Nuc_Pase_Ino/Guo-sp"/>
</dbReference>
<dbReference type="Gene3D" id="3.40.50.1580">
    <property type="entry name" value="Nucleoside phosphorylase domain"/>
    <property type="match status" value="1"/>
</dbReference>
<comment type="caution">
    <text evidence="9">The sequence shown here is derived from an EMBL/GenBank/DDBJ whole genome shotgun (WGS) entry which is preliminary data.</text>
</comment>
<evidence type="ECO:0000256" key="5">
    <source>
        <dbReference type="ARBA" id="ARBA00022679"/>
    </source>
</evidence>
<dbReference type="EC" id="2.4.2.1" evidence="7"/>
<keyword evidence="4 7" id="KW-0328">Glycosyltransferase</keyword>
<dbReference type="PANTHER" id="PTHR11904:SF9">
    <property type="entry name" value="PURINE NUCLEOSIDE PHOSPHORYLASE-RELATED"/>
    <property type="match status" value="1"/>
</dbReference>
<dbReference type="NCBIfam" id="NF006054">
    <property type="entry name" value="PRK08202.1"/>
    <property type="match status" value="1"/>
</dbReference>
<dbReference type="Proteomes" id="UP001600894">
    <property type="component" value="Unassembled WGS sequence"/>
</dbReference>
<dbReference type="InterPro" id="IPR011268">
    <property type="entry name" value="Purine_phosphorylase"/>
</dbReference>
<dbReference type="RefSeq" id="WP_176255143.1">
    <property type="nucleotide sequence ID" value="NZ_BAABXL010000001.1"/>
</dbReference>
<dbReference type="NCBIfam" id="TIGR01700">
    <property type="entry name" value="PNPH"/>
    <property type="match status" value="1"/>
</dbReference>
<sequence>MTNEREMKIIEDSVRIIREKTDFEPEIGMILGSGLGDYADKIEDPVRISYHDIPDFPVSTVAGHAGQFVMGTCMGKKVIAMQGRVHYYEGYSQRLITLPIRIMKRLGVKKILLTNAAGGVNRAYEPGTLMIIRDHINYSGSNPLTGPNFEKDGPRFPDMSCVYDAGFRKSLKEKAEQKGIHLEEGVYMMFSGPNYETPAEVRMAGILGADAVGMSTVPEAIVCGHCKIPVLGISCVTNPGAGILDQPLNHKEVVETAARVKATFEEVVDLVLQEVF</sequence>
<keyword evidence="5 7" id="KW-0808">Transferase</keyword>
<comment type="function">
    <text evidence="1">The purine nucleoside phosphorylases catalyze the phosphorolytic breakdown of the N-glycosidic bond in the beta-(deoxy)ribonucleoside molecules, with the formation of the corresponding free purine bases and pentose-1-phosphate. Cleaves guanosine, inosine, 2'-deoxyguanosine and 2'-deoxyinosine.</text>
</comment>
<comment type="similarity">
    <text evidence="3 7">Belongs to the PNP/MTAP phosphorylase family.</text>
</comment>
<protein>
    <recommendedName>
        <fullName evidence="7">Purine nucleoside phosphorylase</fullName>
        <ecNumber evidence="7">2.4.2.1</ecNumber>
    </recommendedName>
    <alternativeName>
        <fullName evidence="7">Inosine-guanosine phosphorylase</fullName>
    </alternativeName>
</protein>
<keyword evidence="10" id="KW-1185">Reference proteome</keyword>
<name>A0ABQ0ATH6_9FIRM</name>
<dbReference type="InterPro" id="IPR000845">
    <property type="entry name" value="Nucleoside_phosphorylase_d"/>
</dbReference>
<dbReference type="PIRSF" id="PIRSF000477">
    <property type="entry name" value="PurNPase"/>
    <property type="match status" value="1"/>
</dbReference>
<evidence type="ECO:0000256" key="4">
    <source>
        <dbReference type="ARBA" id="ARBA00022676"/>
    </source>
</evidence>
<comment type="pathway">
    <text evidence="2 7">Purine metabolism; purine nucleoside salvage.</text>
</comment>
<evidence type="ECO:0000256" key="1">
    <source>
        <dbReference type="ARBA" id="ARBA00002678"/>
    </source>
</evidence>
<comment type="catalytic activity">
    <reaction evidence="6">
        <text>a purine 2'-deoxy-D-ribonucleoside + phosphate = a purine nucleobase + 2-deoxy-alpha-D-ribose 1-phosphate</text>
        <dbReference type="Rhea" id="RHEA:36431"/>
        <dbReference type="ChEBI" id="CHEBI:26386"/>
        <dbReference type="ChEBI" id="CHEBI:43474"/>
        <dbReference type="ChEBI" id="CHEBI:57259"/>
        <dbReference type="ChEBI" id="CHEBI:142361"/>
        <dbReference type="EC" id="2.4.2.1"/>
    </reaction>
</comment>
<reference evidence="9 10" key="1">
    <citation type="submission" date="2024-04" db="EMBL/GenBank/DDBJ databases">
        <title>Defined microbial consortia suppress multidrug-resistant proinflammatory Enterobacteriaceae via ecological control.</title>
        <authorList>
            <person name="Furuichi M."/>
            <person name="Kawaguchi T."/>
            <person name="Pust M."/>
            <person name="Yasuma K."/>
            <person name="Plichta D."/>
            <person name="Hasegawa N."/>
            <person name="Ohya T."/>
            <person name="Bhattarai S."/>
            <person name="Sasajima S."/>
            <person name="Aoto Y."/>
            <person name="Tuganbaev T."/>
            <person name="Yaginuma M."/>
            <person name="Ueda M."/>
            <person name="Okahashi N."/>
            <person name="Amafuji K."/>
            <person name="Kiridooshi Y."/>
            <person name="Sugita K."/>
            <person name="Strazar M."/>
            <person name="Skelly A."/>
            <person name="Suda W."/>
            <person name="Hattori M."/>
            <person name="Nakamoto N."/>
            <person name="Caballero S."/>
            <person name="Norman J."/>
            <person name="Olle B."/>
            <person name="Tanoue T."/>
            <person name="Arita M."/>
            <person name="Bucci V."/>
            <person name="Atarashi K."/>
            <person name="Xavier R."/>
            <person name="Honda K."/>
        </authorList>
    </citation>
    <scope>NUCLEOTIDE SEQUENCE [LARGE SCALE GENOMIC DNA]</scope>
    <source>
        <strain evidence="10">f13</strain>
    </source>
</reference>